<accession>A0A0U1D3B8</accession>
<gene>
    <name evidence="1" type="ORF">BN000_01478</name>
</gene>
<proteinExistence type="predicted"/>
<evidence type="ECO:0000313" key="1">
    <source>
        <dbReference type="EMBL" id="CQD07403.1"/>
    </source>
</evidence>
<organism evidence="1 2">
    <name type="scientific">Mycobacterium europaeum</name>
    <dbReference type="NCBI Taxonomy" id="761804"/>
    <lineage>
        <taxon>Bacteria</taxon>
        <taxon>Bacillati</taxon>
        <taxon>Actinomycetota</taxon>
        <taxon>Actinomycetes</taxon>
        <taxon>Mycobacteriales</taxon>
        <taxon>Mycobacteriaceae</taxon>
        <taxon>Mycobacterium</taxon>
        <taxon>Mycobacterium simiae complex</taxon>
    </lineage>
</organism>
<name>A0A0U1D3B8_9MYCO</name>
<reference evidence="2" key="1">
    <citation type="submission" date="2015-03" db="EMBL/GenBank/DDBJ databases">
        <authorList>
            <person name="Urmite Genomes"/>
        </authorList>
    </citation>
    <scope>NUCLEOTIDE SEQUENCE [LARGE SCALE GENOMIC DNA]</scope>
    <source>
        <strain evidence="2">CSUR P1344</strain>
    </source>
</reference>
<protein>
    <submittedName>
        <fullName evidence="1">Uncharacterized protein</fullName>
    </submittedName>
</protein>
<sequence>MSDQEITIGGGGFASATVGIPRVGVRDYFSMEHLWNARHNAQLCAEREAALVNEGFQGIDRAVRAFALGAILESVAFLEALVNSTWQDAADHDSATPNRNPRLEGLSEKSIVRLRELWRNDRVERSLAILDKYQVALTCVDQEPISLGEAPGQIVSAIILFRNDLLHFKPKVQWSDELHRLENRLRPHIAENPLLPNTNPWFPHHMLSASGATLAYEKSREFAEIWWQRMGFVWDEFKLYDEMVAKIPSSPKRPLNQAGGG</sequence>
<dbReference type="RefSeq" id="WP_090419518.1">
    <property type="nucleotide sequence ID" value="NZ_CTEC01000001.1"/>
</dbReference>
<evidence type="ECO:0000313" key="2">
    <source>
        <dbReference type="Proteomes" id="UP000199601"/>
    </source>
</evidence>
<dbReference type="Proteomes" id="UP000199601">
    <property type="component" value="Unassembled WGS sequence"/>
</dbReference>
<keyword evidence="2" id="KW-1185">Reference proteome</keyword>
<dbReference type="AlphaFoldDB" id="A0A0U1D3B8"/>
<dbReference type="EMBL" id="CTEC01000001">
    <property type="protein sequence ID" value="CQD07403.1"/>
    <property type="molecule type" value="Genomic_DNA"/>
</dbReference>